<evidence type="ECO:0000256" key="1">
    <source>
        <dbReference type="SAM" id="MobiDB-lite"/>
    </source>
</evidence>
<reference evidence="4 5" key="1">
    <citation type="submission" date="2019-01" db="EMBL/GenBank/DDBJ databases">
        <title>PMF-metabolizing Aryl O-demethylase.</title>
        <authorList>
            <person name="Kim M."/>
        </authorList>
    </citation>
    <scope>NUCLEOTIDE SEQUENCE [LARGE SCALE GENOMIC DNA]</scope>
    <source>
        <strain evidence="4 5">PMF1</strain>
    </source>
</reference>
<feature type="region of interest" description="Disordered" evidence="1">
    <location>
        <begin position="382"/>
        <end position="417"/>
    </location>
</feature>
<keyword evidence="2" id="KW-1133">Transmembrane helix</keyword>
<feature type="transmembrane region" description="Helical" evidence="2">
    <location>
        <begin position="7"/>
        <end position="25"/>
    </location>
</feature>
<accession>A0A4P6LYI7</accession>
<dbReference type="KEGG" id="bpro:PMF13cell1_01544"/>
<sequence>MKKKNTALIAGIVVLALLLIFYMILHNSGKEDSQENEKESETAFETDIDDVSEVVIQSGDNKYNFTKAEDTWKYDGDESFPLDQSAFEEIIKKFEKIAADRTLEGQDNVSEYGLDNPTVTVSLKDKDGNEQTLQFGDTNSVTSSSYMTVNGDNKKIYMVSSTIVTSLQFDLNDLAEKEKFPSISDITGVSINKNGQTFTVAKDSASGTGWSVTGWDGTKKDAGSSQVSEYTKPITSMSWTGFISQNTEDLSQYGLDAPTVVTIDYQVTETKSSDDAEDNSDQVDSDKDTASESENTEDVDNEDKVTVDKQEILSIGSQTEDGSYYAKLANQSGIYTLSESVVDSLLNAEVNQFLSTYISDYIFADLDKVTIEKDGNTYEFTKKTEEKPVESSSDKEKADNTEKTEDTKESNNSDTAKETTTVTTYYMNGNEIELNDFSEFYSLISSMECQEWLDTVPDVENTPEMSVHFFKENGVDVTVAYYAYDSNFYLVKDSKGNASLVNKMKIKELTDAFDAFLDKQNSKS</sequence>
<feature type="domain" description="DUF4340" evidence="3">
    <location>
        <begin position="72"/>
        <end position="258"/>
    </location>
</feature>
<gene>
    <name evidence="4" type="ORF">PMF13cell1_01544</name>
</gene>
<evidence type="ECO:0000313" key="5">
    <source>
        <dbReference type="Proteomes" id="UP000289794"/>
    </source>
</evidence>
<dbReference type="EMBL" id="CP035945">
    <property type="protein sequence ID" value="QBE96017.1"/>
    <property type="molecule type" value="Genomic_DNA"/>
</dbReference>
<keyword evidence="2" id="KW-0812">Transmembrane</keyword>
<organism evidence="4 5">
    <name type="scientific">Blautia producta</name>
    <dbReference type="NCBI Taxonomy" id="33035"/>
    <lineage>
        <taxon>Bacteria</taxon>
        <taxon>Bacillati</taxon>
        <taxon>Bacillota</taxon>
        <taxon>Clostridia</taxon>
        <taxon>Lachnospirales</taxon>
        <taxon>Lachnospiraceae</taxon>
        <taxon>Blautia</taxon>
    </lineage>
</organism>
<protein>
    <recommendedName>
        <fullName evidence="3">DUF4340 domain-containing protein</fullName>
    </recommendedName>
</protein>
<dbReference type="RefSeq" id="WP_130180368.1">
    <property type="nucleotide sequence ID" value="NZ_CP035945.1"/>
</dbReference>
<proteinExistence type="predicted"/>
<feature type="region of interest" description="Disordered" evidence="1">
    <location>
        <begin position="269"/>
        <end position="307"/>
    </location>
</feature>
<keyword evidence="2" id="KW-0472">Membrane</keyword>
<dbReference type="Pfam" id="PF14238">
    <property type="entry name" value="DUF4340"/>
    <property type="match status" value="1"/>
</dbReference>
<evidence type="ECO:0000256" key="2">
    <source>
        <dbReference type="SAM" id="Phobius"/>
    </source>
</evidence>
<name>A0A4P6LYI7_9FIRM</name>
<dbReference type="InterPro" id="IPR025641">
    <property type="entry name" value="DUF4340"/>
</dbReference>
<evidence type="ECO:0000313" key="4">
    <source>
        <dbReference type="EMBL" id="QBE96017.1"/>
    </source>
</evidence>
<dbReference type="Proteomes" id="UP000289794">
    <property type="component" value="Chromosome"/>
</dbReference>
<evidence type="ECO:0000259" key="3">
    <source>
        <dbReference type="Pfam" id="PF14238"/>
    </source>
</evidence>
<dbReference type="AlphaFoldDB" id="A0A4P6LYI7"/>